<keyword evidence="2" id="KW-1185">Reference proteome</keyword>
<reference evidence="2" key="1">
    <citation type="journal article" date="2019" name="Curr. Biol.">
        <title>Genome Sequence of Striga asiatica Provides Insight into the Evolution of Plant Parasitism.</title>
        <authorList>
            <person name="Yoshida S."/>
            <person name="Kim S."/>
            <person name="Wafula E.K."/>
            <person name="Tanskanen J."/>
            <person name="Kim Y.M."/>
            <person name="Honaas L."/>
            <person name="Yang Z."/>
            <person name="Spallek T."/>
            <person name="Conn C.E."/>
            <person name="Ichihashi Y."/>
            <person name="Cheong K."/>
            <person name="Cui S."/>
            <person name="Der J.P."/>
            <person name="Gundlach H."/>
            <person name="Jiao Y."/>
            <person name="Hori C."/>
            <person name="Ishida J.K."/>
            <person name="Kasahara H."/>
            <person name="Kiba T."/>
            <person name="Kim M.S."/>
            <person name="Koo N."/>
            <person name="Laohavisit A."/>
            <person name="Lee Y.H."/>
            <person name="Lumba S."/>
            <person name="McCourt P."/>
            <person name="Mortimer J.C."/>
            <person name="Mutuku J.M."/>
            <person name="Nomura T."/>
            <person name="Sasaki-Sekimoto Y."/>
            <person name="Seto Y."/>
            <person name="Wang Y."/>
            <person name="Wakatake T."/>
            <person name="Sakakibara H."/>
            <person name="Demura T."/>
            <person name="Yamaguchi S."/>
            <person name="Yoneyama K."/>
            <person name="Manabe R.I."/>
            <person name="Nelson D.C."/>
            <person name="Schulman A.H."/>
            <person name="Timko M.P."/>
            <person name="dePamphilis C.W."/>
            <person name="Choi D."/>
            <person name="Shirasu K."/>
        </authorList>
    </citation>
    <scope>NUCLEOTIDE SEQUENCE [LARGE SCALE GENOMIC DNA]</scope>
    <source>
        <strain evidence="2">cv. UVA1</strain>
    </source>
</reference>
<name>A0A5A7PJ61_STRAF</name>
<feature type="non-terminal residue" evidence="1">
    <location>
        <position position="110"/>
    </location>
</feature>
<sequence>MGIKAKNGIEMVSRSVISPLNVLEDVHDFKGEFLNQSQHKRSETELLFTDLALYRQRSGQFTRWCSDMKGNFICRTAPNNYISLHREARRDSDGGTTMMGPWSIGWRVLV</sequence>
<accession>A0A5A7PJ61</accession>
<dbReference type="Proteomes" id="UP000325081">
    <property type="component" value="Unassembled WGS sequence"/>
</dbReference>
<gene>
    <name evidence="1" type="ORF">STAS_08843</name>
</gene>
<evidence type="ECO:0000313" key="1">
    <source>
        <dbReference type="EMBL" id="GER32764.1"/>
    </source>
</evidence>
<proteinExistence type="predicted"/>
<protein>
    <submittedName>
        <fullName evidence="1">Biotin/lipoate A/B protein ligase</fullName>
    </submittedName>
</protein>
<keyword evidence="1" id="KW-0436">Ligase</keyword>
<evidence type="ECO:0000313" key="2">
    <source>
        <dbReference type="Proteomes" id="UP000325081"/>
    </source>
</evidence>
<dbReference type="GO" id="GO:0016874">
    <property type="term" value="F:ligase activity"/>
    <property type="evidence" value="ECO:0007669"/>
    <property type="project" value="UniProtKB-KW"/>
</dbReference>
<organism evidence="1 2">
    <name type="scientific">Striga asiatica</name>
    <name type="common">Asiatic witchweed</name>
    <name type="synonym">Buchnera asiatica</name>
    <dbReference type="NCBI Taxonomy" id="4170"/>
    <lineage>
        <taxon>Eukaryota</taxon>
        <taxon>Viridiplantae</taxon>
        <taxon>Streptophyta</taxon>
        <taxon>Embryophyta</taxon>
        <taxon>Tracheophyta</taxon>
        <taxon>Spermatophyta</taxon>
        <taxon>Magnoliopsida</taxon>
        <taxon>eudicotyledons</taxon>
        <taxon>Gunneridae</taxon>
        <taxon>Pentapetalae</taxon>
        <taxon>asterids</taxon>
        <taxon>lamiids</taxon>
        <taxon>Lamiales</taxon>
        <taxon>Orobanchaceae</taxon>
        <taxon>Buchnereae</taxon>
        <taxon>Striga</taxon>
    </lineage>
</organism>
<comment type="caution">
    <text evidence="1">The sequence shown here is derived from an EMBL/GenBank/DDBJ whole genome shotgun (WGS) entry which is preliminary data.</text>
</comment>
<dbReference type="AlphaFoldDB" id="A0A5A7PJ61"/>
<dbReference type="EMBL" id="BKCP01004627">
    <property type="protein sequence ID" value="GER32764.1"/>
    <property type="molecule type" value="Genomic_DNA"/>
</dbReference>